<name>A0A2T0V6N2_9GAMM</name>
<dbReference type="SMART" id="SM00195">
    <property type="entry name" value="DSPc"/>
    <property type="match status" value="1"/>
</dbReference>
<dbReference type="OrthoDB" id="9785695at2"/>
<dbReference type="Proteomes" id="UP000237647">
    <property type="component" value="Unassembled WGS sequence"/>
</dbReference>
<dbReference type="AlphaFoldDB" id="A0A2T0V6N2"/>
<dbReference type="PANTHER" id="PTHR10159:SF519">
    <property type="entry name" value="DUAL SPECIFICITY PROTEIN PHOSPHATASE MPK3"/>
    <property type="match status" value="1"/>
</dbReference>
<keyword evidence="1" id="KW-0378">Hydrolase</keyword>
<reference evidence="4 5" key="1">
    <citation type="submission" date="2018-03" db="EMBL/GenBank/DDBJ databases">
        <title>Genomic Encyclopedia of Type Strains, Phase III (KMG-III): the genomes of soil and plant-associated and newly described type strains.</title>
        <authorList>
            <person name="Whitman W."/>
        </authorList>
    </citation>
    <scope>NUCLEOTIDE SEQUENCE [LARGE SCALE GENOMIC DNA]</scope>
    <source>
        <strain evidence="4 5">CGMCC 1.12152</strain>
    </source>
</reference>
<dbReference type="EMBL" id="PVTK01000002">
    <property type="protein sequence ID" value="PRY65804.1"/>
    <property type="molecule type" value="Genomic_DNA"/>
</dbReference>
<dbReference type="PANTHER" id="PTHR10159">
    <property type="entry name" value="DUAL SPECIFICITY PROTEIN PHOSPHATASE"/>
    <property type="match status" value="1"/>
</dbReference>
<dbReference type="InterPro" id="IPR000387">
    <property type="entry name" value="Tyr_Pase_dom"/>
</dbReference>
<evidence type="ECO:0000256" key="1">
    <source>
        <dbReference type="ARBA" id="ARBA00022801"/>
    </source>
</evidence>
<evidence type="ECO:0000259" key="3">
    <source>
        <dbReference type="PROSITE" id="PS50056"/>
    </source>
</evidence>
<dbReference type="GO" id="GO:0005737">
    <property type="term" value="C:cytoplasm"/>
    <property type="evidence" value="ECO:0007669"/>
    <property type="project" value="TreeGrafter"/>
</dbReference>
<organism evidence="4 5">
    <name type="scientific">Vreelandella songnenensis</name>
    <dbReference type="NCBI Taxonomy" id="1176243"/>
    <lineage>
        <taxon>Bacteria</taxon>
        <taxon>Pseudomonadati</taxon>
        <taxon>Pseudomonadota</taxon>
        <taxon>Gammaproteobacteria</taxon>
        <taxon>Oceanospirillales</taxon>
        <taxon>Halomonadaceae</taxon>
        <taxon>Vreelandella</taxon>
    </lineage>
</organism>
<dbReference type="Gene3D" id="3.90.190.10">
    <property type="entry name" value="Protein tyrosine phosphatase superfamily"/>
    <property type="match status" value="1"/>
</dbReference>
<dbReference type="CDD" id="cd14498">
    <property type="entry name" value="DSP"/>
    <property type="match status" value="1"/>
</dbReference>
<dbReference type="Pfam" id="PF00782">
    <property type="entry name" value="DSPc"/>
    <property type="match status" value="1"/>
</dbReference>
<dbReference type="InterPro" id="IPR020422">
    <property type="entry name" value="TYR_PHOSPHATASE_DUAL_dom"/>
</dbReference>
<dbReference type="PROSITE" id="PS50056">
    <property type="entry name" value="TYR_PHOSPHATASE_2"/>
    <property type="match status" value="1"/>
</dbReference>
<sequence>MTKHHYPRPPMSLIEPNLPGRNVALYIGDSQAASSPALLEENGITTVINCAVNLDINLVDTSIPPTPNGLIQGPGRFRYYKIGMIDGPGNPHEQMLAAYFILRAALDQVMPDKPSYPLREKGNVMVHCRGGRSRSVTLVSLFLHLELPNRYPTLESAVAHVRQERQLHPDEWFETPKPELFDAARIAARQIKQLLQEAPDEQLTQVC</sequence>
<keyword evidence="5" id="KW-1185">Reference proteome</keyword>
<proteinExistence type="predicted"/>
<comment type="caution">
    <text evidence="4">The sequence shown here is derived from an EMBL/GenBank/DDBJ whole genome shotgun (WGS) entry which is preliminary data.</text>
</comment>
<keyword evidence="2" id="KW-0904">Protein phosphatase</keyword>
<evidence type="ECO:0000313" key="5">
    <source>
        <dbReference type="Proteomes" id="UP000237647"/>
    </source>
</evidence>
<evidence type="ECO:0000256" key="2">
    <source>
        <dbReference type="ARBA" id="ARBA00022912"/>
    </source>
</evidence>
<feature type="domain" description="Tyrosine specific protein phosphatases" evidence="3">
    <location>
        <begin position="103"/>
        <end position="165"/>
    </location>
</feature>
<dbReference type="InterPro" id="IPR029021">
    <property type="entry name" value="Prot-tyrosine_phosphatase-like"/>
</dbReference>
<protein>
    <submittedName>
        <fullName evidence="4">Dual specificity protein phosphatase-like protein</fullName>
    </submittedName>
</protein>
<accession>A0A2T0V6N2</accession>
<dbReference type="GO" id="GO:0004721">
    <property type="term" value="F:phosphoprotein phosphatase activity"/>
    <property type="evidence" value="ECO:0007669"/>
    <property type="project" value="UniProtKB-KW"/>
</dbReference>
<dbReference type="RefSeq" id="WP_106374191.1">
    <property type="nucleotide sequence ID" value="NZ_PVTK01000002.1"/>
</dbReference>
<gene>
    <name evidence="4" type="ORF">B0H98_102336</name>
</gene>
<dbReference type="SUPFAM" id="SSF52799">
    <property type="entry name" value="(Phosphotyrosine protein) phosphatases II"/>
    <property type="match status" value="1"/>
</dbReference>
<dbReference type="InterPro" id="IPR000340">
    <property type="entry name" value="Dual-sp_phosphatase_cat-dom"/>
</dbReference>
<evidence type="ECO:0000313" key="4">
    <source>
        <dbReference type="EMBL" id="PRY65804.1"/>
    </source>
</evidence>